<dbReference type="OrthoDB" id="6772007at2759"/>
<evidence type="ECO:0000313" key="3">
    <source>
        <dbReference type="Proteomes" id="UP001153737"/>
    </source>
</evidence>
<proteinExistence type="predicted"/>
<dbReference type="PANTHER" id="PTHR33480">
    <property type="entry name" value="SET DOMAIN-CONTAINING PROTEIN-RELATED"/>
    <property type="match status" value="1"/>
</dbReference>
<feature type="compositionally biased region" description="Basic residues" evidence="1">
    <location>
        <begin position="902"/>
        <end position="914"/>
    </location>
</feature>
<organism evidence="2 3">
    <name type="scientific">Phaedon cochleariae</name>
    <name type="common">Mustard beetle</name>
    <dbReference type="NCBI Taxonomy" id="80249"/>
    <lineage>
        <taxon>Eukaryota</taxon>
        <taxon>Metazoa</taxon>
        <taxon>Ecdysozoa</taxon>
        <taxon>Arthropoda</taxon>
        <taxon>Hexapoda</taxon>
        <taxon>Insecta</taxon>
        <taxon>Pterygota</taxon>
        <taxon>Neoptera</taxon>
        <taxon>Endopterygota</taxon>
        <taxon>Coleoptera</taxon>
        <taxon>Polyphaga</taxon>
        <taxon>Cucujiformia</taxon>
        <taxon>Chrysomeloidea</taxon>
        <taxon>Chrysomelidae</taxon>
        <taxon>Chrysomelinae</taxon>
        <taxon>Chrysomelini</taxon>
        <taxon>Phaedon</taxon>
    </lineage>
</organism>
<protein>
    <submittedName>
        <fullName evidence="2">Uncharacterized protein</fullName>
    </submittedName>
</protein>
<reference evidence="2" key="1">
    <citation type="submission" date="2022-01" db="EMBL/GenBank/DDBJ databases">
        <authorList>
            <person name="King R."/>
        </authorList>
    </citation>
    <scope>NUCLEOTIDE SEQUENCE</scope>
</reference>
<evidence type="ECO:0000256" key="1">
    <source>
        <dbReference type="SAM" id="MobiDB-lite"/>
    </source>
</evidence>
<gene>
    <name evidence="2" type="ORF">PHAECO_LOCUS12851</name>
</gene>
<accession>A0A9N9X3I8</accession>
<name>A0A9N9X3I8_PHACE</name>
<feature type="region of interest" description="Disordered" evidence="1">
    <location>
        <begin position="864"/>
        <end position="927"/>
    </location>
</feature>
<dbReference type="PANTHER" id="PTHR33480:SF1">
    <property type="entry name" value="TYR RECOMBINASE DOMAIN-CONTAINING PROTEIN"/>
    <property type="match status" value="1"/>
</dbReference>
<evidence type="ECO:0000313" key="2">
    <source>
        <dbReference type="EMBL" id="CAG9825702.1"/>
    </source>
</evidence>
<dbReference type="AlphaFoldDB" id="A0A9N9X3I8"/>
<dbReference type="EMBL" id="OU896715">
    <property type="protein sequence ID" value="CAG9825702.1"/>
    <property type="molecule type" value="Genomic_DNA"/>
</dbReference>
<keyword evidence="3" id="KW-1185">Reference proteome</keyword>
<feature type="compositionally biased region" description="Polar residues" evidence="1">
    <location>
        <begin position="864"/>
        <end position="873"/>
    </location>
</feature>
<dbReference type="Proteomes" id="UP001153737">
    <property type="component" value="Chromosome 9"/>
</dbReference>
<feature type="region of interest" description="Disordered" evidence="1">
    <location>
        <begin position="959"/>
        <end position="981"/>
    </location>
</feature>
<sequence>MAYTLVQFMSGIQMVVKGQYIIDNRFIDLPGVKDYIEVRVVGKHSDYTLLNNICIQNNTRSFVVLLNKEVWPNVAPLKIVIISDVQLLGPLEINEKRMSSVHDEIISTPRQSDLTKSPKNLSVAFQDLETEPEKKTDETNCIVDNGNTMQFSQINRTPIKLDNNKSICKRLFLDTSVENKEPISNDWSVAEMHELHENTMSLSMSNDHIDVNNEAIWTSSNLSISQVLDQVIDGIHENDESNWSLTELHELDESTGYLRPITMSNGQIDTAIVKNNEATCTSGNLNWPQGRSSTLNMDNKDNENIIAISPKSRTPVLPSRRRKKNVCKYCKKKIVKIPQHLQQKHSQESDVQEYLTLPKNHPRRQEIINCIRREGNFQHFMDNKTEVVPARMLHKKIMDPKNYLPCVNCKILVTKGALSRHYKKCTNISKLLENNVTSRAKALALSLPYVCGVVMKNFILPKLCEGYIKETICYDRMILIYGDALCEKYRSQHHYAMIRNKLRLTAKILLTMKENDPDIDDVESILDPRYFDKLIACINKLGQYDENKATYLKPTIPTTIGTIMKVMIDLYITECIKNRWQEKKERGKELLHLLTTCLPSRVNKTATESLLDIKRHKPVVLPTTDDIKLFNNYVLKHRDIYFEQLLTKPFFAENWNQLSKFTLISILIFNRRRPGELERIHLADLKSIRAIDPSNNETFQQLSPEGKRALNQYVRFVIRGKLARGVPVLLHSKMYECIELLIKHTDAAKIHPKNPYLFALPQVDQLEVNIVYRHLQATDLIRLYSTKCEASNPKSLRATLLRKHVATKSVSLNLPENEISCLQNFLGHADKIHREYYRLPVVMDDIITMSKVFNFALGETETQSSTKRYITNESTKKLPEEGGFSVENNGDNDEESICSAAKKNRANRPKRSSKQLHEFEDLYNNDSNEVDGISAHKEDDMTNRLITLDELKSIDHADSSDYLPSGCDSSEESSDDEKKMAPMRHYVPRRTWSTPEKHAVSMVFENHIKNRRVPTMKECISAISENPCLSTRSAPQMISWVQHRIRSSGSTEFLRYKKSLSKSGHGILF</sequence>
<reference evidence="2" key="2">
    <citation type="submission" date="2022-10" db="EMBL/GenBank/DDBJ databases">
        <authorList>
            <consortium name="ENA_rothamsted_submissions"/>
            <consortium name="culmorum"/>
            <person name="King R."/>
        </authorList>
    </citation>
    <scope>NUCLEOTIDE SEQUENCE</scope>
</reference>